<dbReference type="AlphaFoldDB" id="A0A1Y1QI46"/>
<feature type="transmembrane region" description="Helical" evidence="6">
    <location>
        <begin position="80"/>
        <end position="104"/>
    </location>
</feature>
<feature type="transmembrane region" description="Helical" evidence="6">
    <location>
        <begin position="372"/>
        <end position="390"/>
    </location>
</feature>
<protein>
    <submittedName>
        <fullName evidence="7">Uncharacterized protein</fullName>
    </submittedName>
</protein>
<feature type="transmembrane region" description="Helical" evidence="6">
    <location>
        <begin position="396"/>
        <end position="417"/>
    </location>
</feature>
<evidence type="ECO:0000256" key="1">
    <source>
        <dbReference type="ARBA" id="ARBA00004651"/>
    </source>
</evidence>
<evidence type="ECO:0000313" key="8">
    <source>
        <dbReference type="Proteomes" id="UP000192491"/>
    </source>
</evidence>
<dbReference type="PANTHER" id="PTHR30250:SF26">
    <property type="entry name" value="PSMA PROTEIN"/>
    <property type="match status" value="1"/>
</dbReference>
<dbReference type="EMBL" id="MTEJ01000254">
    <property type="protein sequence ID" value="OQX06223.1"/>
    <property type="molecule type" value="Genomic_DNA"/>
</dbReference>
<feature type="transmembrane region" description="Helical" evidence="6">
    <location>
        <begin position="457"/>
        <end position="479"/>
    </location>
</feature>
<gene>
    <name evidence="7" type="ORF">BWK73_31420</name>
</gene>
<sequence>MKNIQKNLVFSAVGYMLPMLAALATIPVMVDRLGVDLYGLYTICISLIGFMALVDFGVGQTVIKYVAEYEATGQTQRVQPLLGVAMLIYLVVGVVSAIALYGLAPLLAQGLYEGEVKQELAQDVLRITSVPLLLGYVNQFFLNVCKAYHRFDVPAVIHNAGNLSGIVLATLLLLAGYALREVLWGYVLIQTLALVAGYVASLRVVPAGIHLRPRFERQVLRSVLSFSVYTFIGNFIGALTSRVDKLLIGLFVGTEAVTYYQIPFTIAQMANGLVHTLSQIVFPRFSEMSGLQDRRGLLRLYGTVNAAVLLMSLVIAVMLISVDGVFLSVWISPEFANKATDVLMVIALYFLLQSSTVAGYWVLQGAGKAQQTALMFVVDASAYFIALYYLANHYGYLGAAYALFFLLLATPLQYVWVARHIGYSVTRHVAALCLSLLVGAGLLKILATLNVQIDHSWGIIVMDGVLMAVVFTAALWVLLKRAKQGWRNTADSGEF</sequence>
<accession>A0A1Y1QI46</accession>
<feature type="transmembrane region" description="Helical" evidence="6">
    <location>
        <begin position="298"/>
        <end position="322"/>
    </location>
</feature>
<keyword evidence="4 6" id="KW-1133">Transmembrane helix</keyword>
<feature type="transmembrane region" description="Helical" evidence="6">
    <location>
        <begin position="429"/>
        <end position="451"/>
    </location>
</feature>
<evidence type="ECO:0000256" key="6">
    <source>
        <dbReference type="SAM" id="Phobius"/>
    </source>
</evidence>
<keyword evidence="5 6" id="KW-0472">Membrane</keyword>
<proteinExistence type="predicted"/>
<evidence type="ECO:0000256" key="3">
    <source>
        <dbReference type="ARBA" id="ARBA00022692"/>
    </source>
</evidence>
<feature type="transmembrane region" description="Helical" evidence="6">
    <location>
        <begin position="183"/>
        <end position="206"/>
    </location>
</feature>
<dbReference type="PANTHER" id="PTHR30250">
    <property type="entry name" value="PST FAMILY PREDICTED COLANIC ACID TRANSPORTER"/>
    <property type="match status" value="1"/>
</dbReference>
<name>A0A1Y1QI46_9GAMM</name>
<dbReference type="Proteomes" id="UP000192491">
    <property type="component" value="Unassembled WGS sequence"/>
</dbReference>
<feature type="transmembrane region" description="Helical" evidence="6">
    <location>
        <begin position="38"/>
        <end position="59"/>
    </location>
</feature>
<feature type="transmembrane region" description="Helical" evidence="6">
    <location>
        <begin position="259"/>
        <end position="277"/>
    </location>
</feature>
<dbReference type="InterPro" id="IPR002797">
    <property type="entry name" value="Polysacc_synth"/>
</dbReference>
<keyword evidence="3 6" id="KW-0812">Transmembrane</keyword>
<evidence type="ECO:0000313" key="7">
    <source>
        <dbReference type="EMBL" id="OQX06223.1"/>
    </source>
</evidence>
<comment type="caution">
    <text evidence="7">The sequence shown here is derived from an EMBL/GenBank/DDBJ whole genome shotgun (WGS) entry which is preliminary data.</text>
</comment>
<dbReference type="InterPro" id="IPR050833">
    <property type="entry name" value="Poly_Biosynth_Transport"/>
</dbReference>
<keyword evidence="2" id="KW-1003">Cell membrane</keyword>
<feature type="transmembrane region" description="Helical" evidence="6">
    <location>
        <begin position="7"/>
        <end position="26"/>
    </location>
</feature>
<reference evidence="7 8" key="1">
    <citation type="submission" date="2017-01" db="EMBL/GenBank/DDBJ databases">
        <title>Novel large sulfur bacteria in the metagenomes of groundwater-fed chemosynthetic microbial mats in the Lake Huron basin.</title>
        <authorList>
            <person name="Sharrar A.M."/>
            <person name="Flood B.E."/>
            <person name="Bailey J.V."/>
            <person name="Jones D.S."/>
            <person name="Biddanda B."/>
            <person name="Ruberg S.A."/>
            <person name="Marcus D.N."/>
            <person name="Dick G.J."/>
        </authorList>
    </citation>
    <scope>NUCLEOTIDE SEQUENCE [LARGE SCALE GENOMIC DNA]</scope>
    <source>
        <strain evidence="7">A8</strain>
    </source>
</reference>
<dbReference type="Pfam" id="PF01943">
    <property type="entry name" value="Polysacc_synt"/>
    <property type="match status" value="1"/>
</dbReference>
<feature type="transmembrane region" description="Helical" evidence="6">
    <location>
        <begin position="218"/>
        <end position="239"/>
    </location>
</feature>
<organism evidence="7 8">
    <name type="scientific">Thiothrix lacustris</name>
    <dbReference type="NCBI Taxonomy" id="525917"/>
    <lineage>
        <taxon>Bacteria</taxon>
        <taxon>Pseudomonadati</taxon>
        <taxon>Pseudomonadota</taxon>
        <taxon>Gammaproteobacteria</taxon>
        <taxon>Thiotrichales</taxon>
        <taxon>Thiotrichaceae</taxon>
        <taxon>Thiothrix</taxon>
    </lineage>
</organism>
<evidence type="ECO:0000256" key="4">
    <source>
        <dbReference type="ARBA" id="ARBA00022989"/>
    </source>
</evidence>
<feature type="transmembrane region" description="Helical" evidence="6">
    <location>
        <begin position="342"/>
        <end position="363"/>
    </location>
</feature>
<evidence type="ECO:0000256" key="5">
    <source>
        <dbReference type="ARBA" id="ARBA00023136"/>
    </source>
</evidence>
<comment type="subcellular location">
    <subcellularLocation>
        <location evidence="1">Cell membrane</location>
        <topology evidence="1">Multi-pass membrane protein</topology>
    </subcellularLocation>
</comment>
<feature type="transmembrane region" description="Helical" evidence="6">
    <location>
        <begin position="124"/>
        <end position="144"/>
    </location>
</feature>
<feature type="transmembrane region" description="Helical" evidence="6">
    <location>
        <begin position="156"/>
        <end position="177"/>
    </location>
</feature>
<evidence type="ECO:0000256" key="2">
    <source>
        <dbReference type="ARBA" id="ARBA00022475"/>
    </source>
</evidence>
<dbReference type="GO" id="GO:0005886">
    <property type="term" value="C:plasma membrane"/>
    <property type="evidence" value="ECO:0007669"/>
    <property type="project" value="UniProtKB-SubCell"/>
</dbReference>